<dbReference type="Proteomes" id="UP000605099">
    <property type="component" value="Unassembled WGS sequence"/>
</dbReference>
<proteinExistence type="predicted"/>
<dbReference type="InterPro" id="IPR032710">
    <property type="entry name" value="NTF2-like_dom_sf"/>
</dbReference>
<dbReference type="InterPro" id="IPR037401">
    <property type="entry name" value="SnoaL-like"/>
</dbReference>
<feature type="domain" description="SnoaL-like" evidence="1">
    <location>
        <begin position="12"/>
        <end position="129"/>
    </location>
</feature>
<reference evidence="3" key="1">
    <citation type="journal article" date="2019" name="Int. J. Syst. Evol. Microbiol.">
        <title>The Global Catalogue of Microorganisms (GCM) 10K type strain sequencing project: providing services to taxonomists for standard genome sequencing and annotation.</title>
        <authorList>
            <consortium name="The Broad Institute Genomics Platform"/>
            <consortium name="The Broad Institute Genome Sequencing Center for Infectious Disease"/>
            <person name="Wu L."/>
            <person name="Ma J."/>
        </authorList>
    </citation>
    <scope>NUCLEOTIDE SEQUENCE [LARGE SCALE GENOMIC DNA]</scope>
    <source>
        <strain evidence="3">CGMCC 1.6784</strain>
    </source>
</reference>
<dbReference type="Pfam" id="PF13577">
    <property type="entry name" value="SnoaL_4"/>
    <property type="match status" value="1"/>
</dbReference>
<evidence type="ECO:0000313" key="2">
    <source>
        <dbReference type="EMBL" id="GGN45318.1"/>
    </source>
</evidence>
<gene>
    <name evidence="2" type="ORF">GCM10011349_11220</name>
</gene>
<organism evidence="2 3">
    <name type="scientific">Novosphingobium indicum</name>
    <dbReference type="NCBI Taxonomy" id="462949"/>
    <lineage>
        <taxon>Bacteria</taxon>
        <taxon>Pseudomonadati</taxon>
        <taxon>Pseudomonadota</taxon>
        <taxon>Alphaproteobacteria</taxon>
        <taxon>Sphingomonadales</taxon>
        <taxon>Sphingomonadaceae</taxon>
        <taxon>Novosphingobium</taxon>
    </lineage>
</organism>
<evidence type="ECO:0000313" key="3">
    <source>
        <dbReference type="Proteomes" id="UP000605099"/>
    </source>
</evidence>
<dbReference type="EMBL" id="BMLK01000004">
    <property type="protein sequence ID" value="GGN45318.1"/>
    <property type="molecule type" value="Genomic_DNA"/>
</dbReference>
<name>A0ABQ2JGJ1_9SPHN</name>
<sequence length="144" mass="16161">MGEIMTQTPDFADWLAICNLKAAYCRLLDTKDWEAWRQLFTEDCVVDTRPSGGTLEEGRDGFVDMVSQSLADAKTAHQIHSPQITVDGDRADVVWAMQDRVVKDSFALTGYGHYHETCVRTADGWKIAHQTLTRLIVEMDGKPA</sequence>
<keyword evidence="3" id="KW-1185">Reference proteome</keyword>
<accession>A0ABQ2JGJ1</accession>
<protein>
    <submittedName>
        <fullName evidence="2">Bile-acid 7-alpha-dehydratase</fullName>
    </submittedName>
</protein>
<comment type="caution">
    <text evidence="2">The sequence shown here is derived from an EMBL/GenBank/DDBJ whole genome shotgun (WGS) entry which is preliminary data.</text>
</comment>
<dbReference type="SUPFAM" id="SSF54427">
    <property type="entry name" value="NTF2-like"/>
    <property type="match status" value="1"/>
</dbReference>
<evidence type="ECO:0000259" key="1">
    <source>
        <dbReference type="Pfam" id="PF13577"/>
    </source>
</evidence>
<dbReference type="Gene3D" id="3.10.450.50">
    <property type="match status" value="1"/>
</dbReference>